<comment type="caution">
    <text evidence="1">The sequence shown here is derived from an EMBL/GenBank/DDBJ whole genome shotgun (WGS) entry which is preliminary data.</text>
</comment>
<dbReference type="Gene3D" id="1.10.10.10">
    <property type="entry name" value="Winged helix-like DNA-binding domain superfamily/Winged helix DNA-binding domain"/>
    <property type="match status" value="1"/>
</dbReference>
<proteinExistence type="predicted"/>
<protein>
    <recommendedName>
        <fullName evidence="3">Transcription regulator PadR N-terminal domain-containing protein</fullName>
    </recommendedName>
</protein>
<organism evidence="1 2">
    <name type="scientific">Candidatus Campbellbacteria bacterium RIFCSPHIGHO2_12_FULL_35_10</name>
    <dbReference type="NCBI Taxonomy" id="1797578"/>
    <lineage>
        <taxon>Bacteria</taxon>
        <taxon>Candidatus Campbelliibacteriota</taxon>
    </lineage>
</organism>
<evidence type="ECO:0008006" key="3">
    <source>
        <dbReference type="Google" id="ProtNLM"/>
    </source>
</evidence>
<dbReference type="InterPro" id="IPR036390">
    <property type="entry name" value="WH_DNA-bd_sf"/>
</dbReference>
<reference evidence="1 2" key="1">
    <citation type="journal article" date="2016" name="Nat. Commun.">
        <title>Thousands of microbial genomes shed light on interconnected biogeochemical processes in an aquifer system.</title>
        <authorList>
            <person name="Anantharaman K."/>
            <person name="Brown C.T."/>
            <person name="Hug L.A."/>
            <person name="Sharon I."/>
            <person name="Castelle C.J."/>
            <person name="Probst A.J."/>
            <person name="Thomas B.C."/>
            <person name="Singh A."/>
            <person name="Wilkins M.J."/>
            <person name="Karaoz U."/>
            <person name="Brodie E.L."/>
            <person name="Williams K.H."/>
            <person name="Hubbard S.S."/>
            <person name="Banfield J.F."/>
        </authorList>
    </citation>
    <scope>NUCLEOTIDE SEQUENCE [LARGE SCALE GENOMIC DNA]</scope>
</reference>
<name>A0A1F5EMU5_9BACT</name>
<dbReference type="SUPFAM" id="SSF46785">
    <property type="entry name" value="Winged helix' DNA-binding domain"/>
    <property type="match status" value="1"/>
</dbReference>
<dbReference type="EMBL" id="MFAA01000024">
    <property type="protein sequence ID" value="OGD68739.1"/>
    <property type="molecule type" value="Genomic_DNA"/>
</dbReference>
<accession>A0A1F5EMU5</accession>
<dbReference type="Proteomes" id="UP000185891">
    <property type="component" value="Unassembled WGS sequence"/>
</dbReference>
<gene>
    <name evidence="1" type="ORF">A3E89_01385</name>
</gene>
<evidence type="ECO:0000313" key="1">
    <source>
        <dbReference type="EMBL" id="OGD68739.1"/>
    </source>
</evidence>
<dbReference type="AlphaFoldDB" id="A0A1F5EMU5"/>
<sequence>MPIKNFLILSILYSGQSKEVSEIYQILLLEYEIEISLSGLYVVINKMKNDKLIYSCYVDDKKYVLTITQIGKEEFKETRKILEKVFSDKK</sequence>
<dbReference type="InterPro" id="IPR036388">
    <property type="entry name" value="WH-like_DNA-bd_sf"/>
</dbReference>
<evidence type="ECO:0000313" key="2">
    <source>
        <dbReference type="Proteomes" id="UP000185891"/>
    </source>
</evidence>